<keyword evidence="4" id="KW-1185">Reference proteome</keyword>
<dbReference type="InterPro" id="IPR029060">
    <property type="entry name" value="PIN-like_dom_sf"/>
</dbReference>
<dbReference type="Gene3D" id="3.40.50.1010">
    <property type="entry name" value="5'-nuclease"/>
    <property type="match status" value="1"/>
</dbReference>
<dbReference type="Proteomes" id="UP000064243">
    <property type="component" value="Unassembled WGS sequence"/>
</dbReference>
<evidence type="ECO:0000313" key="4">
    <source>
        <dbReference type="Proteomes" id="UP000064243"/>
    </source>
</evidence>
<keyword evidence="1" id="KW-0460">Magnesium</keyword>
<gene>
    <name evidence="3" type="ORF">ABW22_12955</name>
</gene>
<proteinExistence type="predicted"/>
<sequence length="137" mass="15158">MSFVVDCSVAARWLLPDEATPYTDAVFELLNAQDAVVPALFLSEFSNVFLKLSRQRKLTTELALSAVQRFTALGLEVDRHTPDPERLFTLADHYGLSAYDATYLELALRRGLPLACWDGGLKLAAVKAGLFLDIPSR</sequence>
<dbReference type="InterPro" id="IPR002716">
    <property type="entry name" value="PIN_dom"/>
</dbReference>
<protein>
    <recommendedName>
        <fullName evidence="2">PIN domain-containing protein</fullName>
    </recommendedName>
</protein>
<dbReference type="AlphaFoldDB" id="A0A119CUW4"/>
<organism evidence="3 4">
    <name type="scientific">Thiobacillus denitrificans</name>
    <dbReference type="NCBI Taxonomy" id="36861"/>
    <lineage>
        <taxon>Bacteria</taxon>
        <taxon>Pseudomonadati</taxon>
        <taxon>Pseudomonadota</taxon>
        <taxon>Betaproteobacteria</taxon>
        <taxon>Nitrosomonadales</taxon>
        <taxon>Thiobacillaceae</taxon>
        <taxon>Thiobacillus</taxon>
    </lineage>
</organism>
<dbReference type="PANTHER" id="PTHR35901:SF1">
    <property type="entry name" value="EXONUCLEASE VAPC9"/>
    <property type="match status" value="1"/>
</dbReference>
<dbReference type="InterPro" id="IPR051619">
    <property type="entry name" value="TypeII_TA_RNase_PINc/VapC"/>
</dbReference>
<name>A0A119CUW4_THIDE</name>
<evidence type="ECO:0000256" key="1">
    <source>
        <dbReference type="ARBA" id="ARBA00022842"/>
    </source>
</evidence>
<comment type="caution">
    <text evidence="3">The sequence shown here is derived from an EMBL/GenBank/DDBJ whole genome shotgun (WGS) entry which is preliminary data.</text>
</comment>
<dbReference type="EMBL" id="LDUG01000036">
    <property type="protein sequence ID" value="KVW94291.1"/>
    <property type="molecule type" value="Genomic_DNA"/>
</dbReference>
<feature type="domain" description="PIN" evidence="2">
    <location>
        <begin position="4"/>
        <end position="116"/>
    </location>
</feature>
<evidence type="ECO:0000259" key="2">
    <source>
        <dbReference type="Pfam" id="PF01850"/>
    </source>
</evidence>
<dbReference type="PANTHER" id="PTHR35901">
    <property type="entry name" value="RIBONUCLEASE VAPC3"/>
    <property type="match status" value="1"/>
</dbReference>
<evidence type="ECO:0000313" key="3">
    <source>
        <dbReference type="EMBL" id="KVW94291.1"/>
    </source>
</evidence>
<dbReference type="SUPFAM" id="SSF88723">
    <property type="entry name" value="PIN domain-like"/>
    <property type="match status" value="1"/>
</dbReference>
<dbReference type="OrthoDB" id="328160at2"/>
<dbReference type="Pfam" id="PF01850">
    <property type="entry name" value="PIN"/>
    <property type="match status" value="1"/>
</dbReference>
<dbReference type="PATRIC" id="fig|36861.3.peg.2378"/>
<reference evidence="3 4" key="1">
    <citation type="journal article" date="2015" name="Appl. Environ. Microbiol.">
        <title>Aerobic and Anaerobic Thiosulfate Oxidation by a Cold-Adapted, Subglacial Chemoautotroph.</title>
        <authorList>
            <person name="Harrold Z.R."/>
            <person name="Skidmore M.L."/>
            <person name="Hamilton T.L."/>
            <person name="Desch L."/>
            <person name="Amada K."/>
            <person name="van Gelder W."/>
            <person name="Glover K."/>
            <person name="Roden E.E."/>
            <person name="Boyd E.S."/>
        </authorList>
    </citation>
    <scope>NUCLEOTIDE SEQUENCE [LARGE SCALE GENOMIC DNA]</scope>
    <source>
        <strain evidence="3 4">RG</strain>
    </source>
</reference>
<dbReference type="CDD" id="cd09873">
    <property type="entry name" value="PIN_Pae0151-like"/>
    <property type="match status" value="1"/>
</dbReference>
<accession>A0A119CUW4</accession>
<dbReference type="InterPro" id="IPR044153">
    <property type="entry name" value="PIN_Pae0151-like"/>
</dbReference>